<dbReference type="InterPro" id="IPR023940">
    <property type="entry name" value="DHDPR_bac"/>
</dbReference>
<proteinExistence type="predicted"/>
<dbReference type="EMBL" id="CAUOFW020002488">
    <property type="protein sequence ID" value="CAK9154079.1"/>
    <property type="molecule type" value="Genomic_DNA"/>
</dbReference>
<dbReference type="AlphaFoldDB" id="A0ABC8SA34"/>
<dbReference type="SUPFAM" id="SSF51735">
    <property type="entry name" value="NAD(P)-binding Rossmann-fold domains"/>
    <property type="match status" value="1"/>
</dbReference>
<accession>A0ABC8SA34</accession>
<dbReference type="InterPro" id="IPR000846">
    <property type="entry name" value="DapB_N"/>
</dbReference>
<evidence type="ECO:0000256" key="2">
    <source>
        <dbReference type="ARBA" id="ARBA00023002"/>
    </source>
</evidence>
<dbReference type="Gene3D" id="3.40.50.720">
    <property type="entry name" value="NAD(P)-binding Rossmann-like Domain"/>
    <property type="match status" value="2"/>
</dbReference>
<evidence type="ECO:0000256" key="1">
    <source>
        <dbReference type="ARBA" id="ARBA00022857"/>
    </source>
</evidence>
<evidence type="ECO:0000313" key="4">
    <source>
        <dbReference type="EMBL" id="CAK9154079.1"/>
    </source>
</evidence>
<keyword evidence="2" id="KW-0560">Oxidoreductase</keyword>
<protein>
    <recommendedName>
        <fullName evidence="3">Dihydrodipicolinate reductase N-terminal domain-containing protein</fullName>
    </recommendedName>
</protein>
<keyword evidence="6" id="KW-1185">Reference proteome</keyword>
<dbReference type="PANTHER" id="PTHR20836">
    <property type="entry name" value="DIHYDRODIPICOLINATE REDUCTASE"/>
    <property type="match status" value="1"/>
</dbReference>
<dbReference type="InterPro" id="IPR036291">
    <property type="entry name" value="NAD(P)-bd_dom_sf"/>
</dbReference>
<dbReference type="EMBL" id="CAUOFW020005685">
    <property type="protein sequence ID" value="CAK9171231.1"/>
    <property type="molecule type" value="Genomic_DNA"/>
</dbReference>
<feature type="domain" description="Dihydrodipicolinate reductase N-terminal" evidence="3">
    <location>
        <begin position="89"/>
        <end position="170"/>
    </location>
</feature>
<reference evidence="4 6" key="1">
    <citation type="submission" date="2024-02" db="EMBL/GenBank/DDBJ databases">
        <authorList>
            <person name="Vignale AGUSTIN F."/>
            <person name="Sosa J E."/>
            <person name="Modenutti C."/>
        </authorList>
    </citation>
    <scope>NUCLEOTIDE SEQUENCE [LARGE SCALE GENOMIC DNA]</scope>
</reference>
<gene>
    <name evidence="4" type="ORF">ILEXP_LOCUS22382</name>
    <name evidence="5" type="ORF">ILEXP_LOCUS40775</name>
</gene>
<dbReference type="GO" id="GO:0016491">
    <property type="term" value="F:oxidoreductase activity"/>
    <property type="evidence" value="ECO:0007669"/>
    <property type="project" value="UniProtKB-KW"/>
</dbReference>
<name>A0ABC8SA34_9AQUA</name>
<evidence type="ECO:0000313" key="5">
    <source>
        <dbReference type="EMBL" id="CAK9171231.1"/>
    </source>
</evidence>
<dbReference type="Pfam" id="PF01113">
    <property type="entry name" value="DapB_N"/>
    <property type="match status" value="1"/>
</dbReference>
<dbReference type="Proteomes" id="UP001642360">
    <property type="component" value="Unassembled WGS sequence"/>
</dbReference>
<sequence length="267" mass="29191">MKQIDVIEDSLLSQLAMPSKFQVRAMMYGRRVSVNVFGSQENSQAFYRSRGPSTITIPFRKCKGLVQVSPAANQKMNYLVGSQNIVALSIMVNGCTGKMGKAVLEAAVSAGIHIVPVSFGGLKNAGKTVQVGGKDIQMYGPYERERILASILNDYPNLIVVDYTVPAAVNGKHLSNFWRKGFCCHTIYTDNVELYCKIGVPFVMGTTGGDRNRLYKTVESSKIYAVISPQMGKQLVAFLATMENMTEQFPGVFSGYTLQVLPLSASS</sequence>
<evidence type="ECO:0000259" key="3">
    <source>
        <dbReference type="Pfam" id="PF01113"/>
    </source>
</evidence>
<keyword evidence="1" id="KW-0521">NADP</keyword>
<comment type="caution">
    <text evidence="4">The sequence shown here is derived from an EMBL/GenBank/DDBJ whole genome shotgun (WGS) entry which is preliminary data.</text>
</comment>
<dbReference type="PANTHER" id="PTHR20836:SF0">
    <property type="entry name" value="4-HYDROXY-TETRAHYDRODIPICOLINATE REDUCTASE 1, CHLOROPLASTIC-RELATED"/>
    <property type="match status" value="1"/>
</dbReference>
<evidence type="ECO:0000313" key="6">
    <source>
        <dbReference type="Proteomes" id="UP001642360"/>
    </source>
</evidence>
<organism evidence="4 6">
    <name type="scientific">Ilex paraguariensis</name>
    <name type="common">yerba mate</name>
    <dbReference type="NCBI Taxonomy" id="185542"/>
    <lineage>
        <taxon>Eukaryota</taxon>
        <taxon>Viridiplantae</taxon>
        <taxon>Streptophyta</taxon>
        <taxon>Embryophyta</taxon>
        <taxon>Tracheophyta</taxon>
        <taxon>Spermatophyta</taxon>
        <taxon>Magnoliopsida</taxon>
        <taxon>eudicotyledons</taxon>
        <taxon>Gunneridae</taxon>
        <taxon>Pentapetalae</taxon>
        <taxon>asterids</taxon>
        <taxon>campanulids</taxon>
        <taxon>Aquifoliales</taxon>
        <taxon>Aquifoliaceae</taxon>
        <taxon>Ilex</taxon>
    </lineage>
</organism>